<feature type="region of interest" description="Disordered" evidence="1">
    <location>
        <begin position="1188"/>
        <end position="1207"/>
    </location>
</feature>
<keyword evidence="3" id="KW-1185">Reference proteome</keyword>
<dbReference type="Ensembl" id="ENSECRT00000020906.1">
    <property type="protein sequence ID" value="ENSECRP00000020464.1"/>
    <property type="gene ID" value="ENSECRG00000013749.1"/>
</dbReference>
<feature type="region of interest" description="Disordered" evidence="1">
    <location>
        <begin position="283"/>
        <end position="315"/>
    </location>
</feature>
<evidence type="ECO:0000313" key="2">
    <source>
        <dbReference type="Ensembl" id="ENSECRP00000020464.1"/>
    </source>
</evidence>
<organism evidence="2 3">
    <name type="scientific">Erpetoichthys calabaricus</name>
    <name type="common">Rope fish</name>
    <name type="synonym">Calamoichthys calabaricus</name>
    <dbReference type="NCBI Taxonomy" id="27687"/>
    <lineage>
        <taxon>Eukaryota</taxon>
        <taxon>Metazoa</taxon>
        <taxon>Chordata</taxon>
        <taxon>Craniata</taxon>
        <taxon>Vertebrata</taxon>
        <taxon>Euteleostomi</taxon>
        <taxon>Actinopterygii</taxon>
        <taxon>Polypteriformes</taxon>
        <taxon>Polypteridae</taxon>
        <taxon>Erpetoichthys</taxon>
    </lineage>
</organism>
<feature type="compositionally biased region" description="Low complexity" evidence="1">
    <location>
        <begin position="411"/>
        <end position="429"/>
    </location>
</feature>
<evidence type="ECO:0000256" key="1">
    <source>
        <dbReference type="SAM" id="MobiDB-lite"/>
    </source>
</evidence>
<feature type="compositionally biased region" description="Basic and acidic residues" evidence="1">
    <location>
        <begin position="444"/>
        <end position="552"/>
    </location>
</feature>
<protein>
    <submittedName>
        <fullName evidence="2">Uncharacterized LOC114663544</fullName>
    </submittedName>
</protein>
<dbReference type="Proteomes" id="UP000694620">
    <property type="component" value="Chromosome 13"/>
</dbReference>
<feature type="compositionally biased region" description="Basic and acidic residues" evidence="1">
    <location>
        <begin position="642"/>
        <end position="658"/>
    </location>
</feature>
<gene>
    <name evidence="2" type="primary">LOC114663544</name>
</gene>
<dbReference type="GeneTree" id="ENSGT01140000284388"/>
<dbReference type="AlphaFoldDB" id="A0A8C4SNU6"/>
<feature type="compositionally biased region" description="Low complexity" evidence="1">
    <location>
        <begin position="1189"/>
        <end position="1201"/>
    </location>
</feature>
<sequence length="1207" mass="137253">MSFDFTSDDVSQNSGFIFPEKQEGNLMTLTQPKMCKGKTKKITVANRTGVWVCKDCNVKCSSEMDLMNHLLGFKHRKRMRKINAEKLIEETDKQVQNPLSKSVTDLEGSKPVIGVTKKSDKKFHNIVYEYLKNSQRSEPIIGLNHIVRFRSTSDNVRPAYFCTLCNVLSKNKIILHITGVDHRNKYLKNRFPFEANEVTPLKMNRYLKRKAKEVEHIEGPGEMQDITVTESECWKLGRKNAAVRAKQLVINAKTEGCLKVSDSSAPSDLTSCTGNETEILVQQKSETAGTPTNVKSQTENAEVEKPQADSTSGPSFDVIGLPNDFDKDQPLLNMLLTEVFKLKTQRKAEEDCSTGADAAIASCETPEEKGPPTTTTNELCTVNLDWYQKFLKTNYWEFRRYCMSEYSRESTSWSDSSSVSSRTYRSSSSESRRSGRYRRRSGRYRRDSDSYSRDSDHDSRDSGRYRSSRDSGRYRSSRDSDRYRSSRDSDRYRSSRDSDRYHSSRDSDRYRSSRDSGRNRSSRDSGRDSRVSDHYTRNFDRHGQRETDHGQHTADISQMDSDHGHRNFKSAQIDFGHGHQNTDNGRMDTDHNRWHVDSGRTDADCHRNSGGGQTDSNHGFGTAKGHRNDDHRQKKNLHTKAWHSERSGASKFQIENRNRSNIPKQLSVPYTVPDYYSLITGSQSAECGDGDRSPVRYPHLPTQIQQDSSLTSEYLKDYKTENHSLKNEAPLGWRNIFYSKKNNKEEKYPKRTTSKNKPSARVPPELSNYRLSSDLQLSKDNEKYVDTRSSIPLKNIKNSQTPTKNEHSVLHFGNNYSEQKMGIRGPENISSMNYFASDTRSKRIDDVSKRSNSTCYQDKKYSDSSPGSKYTNAFQNENYVLAESKSPYSASFPNAVCFEDASRIQPYTPVPDQEYPDVPSIDRYMGETCAHSVSEGKFLPTTLSRSKYPEECLERKFLVSEGKYPENIPENNISLSKKYIEDTLGNRHSTNASYYKYEEATSWSKTNSKYSPEPPLQLFSPTVPENKLPASFQDKEYCEDNMQSEYPEIPQLRKRIRADECDSDAFAVHNNSGDLQSGLADPSPKIPTLDHLDQLKFEFRTSETSSSRSYVRVRLGPGPPKTDGSEQTRTIPWYSERIPYAHSFSYSSSSAISPAECSETSHSMDSASPLSKSTVKWDSSLNLTGDHASNISLGSSSASSSWPHGFN</sequence>
<feature type="compositionally biased region" description="Basic residues" evidence="1">
    <location>
        <begin position="434"/>
        <end position="443"/>
    </location>
</feature>
<feature type="region of interest" description="Disordered" evidence="1">
    <location>
        <begin position="744"/>
        <end position="766"/>
    </location>
</feature>
<reference evidence="2" key="1">
    <citation type="submission" date="2021-06" db="EMBL/GenBank/DDBJ databases">
        <authorList>
            <consortium name="Wellcome Sanger Institute Data Sharing"/>
        </authorList>
    </citation>
    <scope>NUCLEOTIDE SEQUENCE [LARGE SCALE GENOMIC DNA]</scope>
</reference>
<dbReference type="SUPFAM" id="SSF57667">
    <property type="entry name" value="beta-beta-alpha zinc fingers"/>
    <property type="match status" value="1"/>
</dbReference>
<feature type="region of interest" description="Disordered" evidence="1">
    <location>
        <begin position="411"/>
        <end position="569"/>
    </location>
</feature>
<dbReference type="Gene3D" id="3.30.160.60">
    <property type="entry name" value="Classic Zinc Finger"/>
    <property type="match status" value="1"/>
</dbReference>
<reference evidence="2" key="3">
    <citation type="submission" date="2025-09" db="UniProtKB">
        <authorList>
            <consortium name="Ensembl"/>
        </authorList>
    </citation>
    <scope>IDENTIFICATION</scope>
</reference>
<reference evidence="2" key="2">
    <citation type="submission" date="2025-08" db="UniProtKB">
        <authorList>
            <consortium name="Ensembl"/>
        </authorList>
    </citation>
    <scope>IDENTIFICATION</scope>
</reference>
<dbReference type="InterPro" id="IPR036236">
    <property type="entry name" value="Znf_C2H2_sf"/>
</dbReference>
<feature type="region of interest" description="Disordered" evidence="1">
    <location>
        <begin position="606"/>
        <end position="660"/>
    </location>
</feature>
<proteinExistence type="predicted"/>
<accession>A0A8C4SNU6</accession>
<feature type="region of interest" description="Disordered" evidence="1">
    <location>
        <begin position="848"/>
        <end position="869"/>
    </location>
</feature>
<evidence type="ECO:0000313" key="3">
    <source>
        <dbReference type="Proteomes" id="UP000694620"/>
    </source>
</evidence>
<feature type="compositionally biased region" description="Polar residues" evidence="1">
    <location>
        <begin position="283"/>
        <end position="300"/>
    </location>
</feature>
<name>A0A8C4SNU6_ERPCA</name>
<feature type="region of interest" description="Disordered" evidence="1">
    <location>
        <begin position="1108"/>
        <end position="1130"/>
    </location>
</feature>